<dbReference type="Proteomes" id="UP000281028">
    <property type="component" value="Unassembled WGS sequence"/>
</dbReference>
<protein>
    <submittedName>
        <fullName evidence="1">Uncharacterized protein</fullName>
    </submittedName>
</protein>
<name>A0A3S1D127_9BACT</name>
<dbReference type="AlphaFoldDB" id="A0A3S1D127"/>
<dbReference type="RefSeq" id="WP_127039928.1">
    <property type="nucleotide sequence ID" value="NZ_JAABOK010000001.1"/>
</dbReference>
<sequence length="75" mass="8078">MGITIEQATAARNAVEARIINHEDVSGVAVSTTPDGTPCVKVYVRREGITPHTLGIKSTEEQVPVIIEVRKITPL</sequence>
<evidence type="ECO:0000313" key="2">
    <source>
        <dbReference type="Proteomes" id="UP000281028"/>
    </source>
</evidence>
<gene>
    <name evidence="1" type="ORF">ECE50_008115</name>
</gene>
<reference evidence="1" key="1">
    <citation type="submission" date="2020-05" db="EMBL/GenBank/DDBJ databases">
        <title>Chitinophaga laudate sp. nov., isolated from a tropical peat swamp.</title>
        <authorList>
            <person name="Goh C.B.S."/>
            <person name="Lee M.S."/>
            <person name="Parimannan S."/>
            <person name="Pasbakhsh P."/>
            <person name="Yule C.M."/>
            <person name="Rajandas H."/>
            <person name="Loke S."/>
            <person name="Croft L."/>
            <person name="Tan J.B.L."/>
        </authorList>
    </citation>
    <scope>NUCLEOTIDE SEQUENCE</scope>
    <source>
        <strain evidence="1">Mgbs1</strain>
    </source>
</reference>
<proteinExistence type="predicted"/>
<keyword evidence="2" id="KW-1185">Reference proteome</keyword>
<evidence type="ECO:0000313" key="1">
    <source>
        <dbReference type="EMBL" id="NSL86791.1"/>
    </source>
</evidence>
<accession>A0A3S1D127</accession>
<dbReference type="EMBL" id="RIAR02000001">
    <property type="protein sequence ID" value="NSL86791.1"/>
    <property type="molecule type" value="Genomic_DNA"/>
</dbReference>
<organism evidence="1 2">
    <name type="scientific">Chitinophaga solisilvae</name>
    <dbReference type="NCBI Taxonomy" id="1233460"/>
    <lineage>
        <taxon>Bacteria</taxon>
        <taxon>Pseudomonadati</taxon>
        <taxon>Bacteroidota</taxon>
        <taxon>Chitinophagia</taxon>
        <taxon>Chitinophagales</taxon>
        <taxon>Chitinophagaceae</taxon>
        <taxon>Chitinophaga</taxon>
    </lineage>
</organism>
<comment type="caution">
    <text evidence="1">The sequence shown here is derived from an EMBL/GenBank/DDBJ whole genome shotgun (WGS) entry which is preliminary data.</text>
</comment>